<evidence type="ECO:0000313" key="6">
    <source>
        <dbReference type="EMBL" id="MFC0229138.1"/>
    </source>
</evidence>
<dbReference type="Proteomes" id="UP001589792">
    <property type="component" value="Unassembled WGS sequence"/>
</dbReference>
<dbReference type="EMBL" id="JBHLXG010000036">
    <property type="protein sequence ID" value="MFC0229138.1"/>
    <property type="molecule type" value="Genomic_DNA"/>
</dbReference>
<dbReference type="InterPro" id="IPR006664">
    <property type="entry name" value="OMP_bac"/>
</dbReference>
<dbReference type="InterPro" id="IPR050330">
    <property type="entry name" value="Bact_OuterMem_StrucFunc"/>
</dbReference>
<dbReference type="InterPro" id="IPR036737">
    <property type="entry name" value="OmpA-like_sf"/>
</dbReference>
<name>A0ABV6EJH2_9GAMM</name>
<dbReference type="InterPro" id="IPR006665">
    <property type="entry name" value="OmpA-like"/>
</dbReference>
<feature type="domain" description="OmpA-like" evidence="5">
    <location>
        <begin position="437"/>
        <end position="555"/>
    </location>
</feature>
<keyword evidence="4" id="KW-0812">Transmembrane</keyword>
<gene>
    <name evidence="6" type="ORF">ACFFJ3_22040</name>
</gene>
<reference evidence="6 7" key="1">
    <citation type="submission" date="2024-09" db="EMBL/GenBank/DDBJ databases">
        <authorList>
            <person name="Sun Q."/>
            <person name="Mori K."/>
        </authorList>
    </citation>
    <scope>NUCLEOTIDE SEQUENCE [LARGE SCALE GENOMIC DNA]</scope>
    <source>
        <strain evidence="6 7">CCM 8626</strain>
    </source>
</reference>
<evidence type="ECO:0000259" key="5">
    <source>
        <dbReference type="PROSITE" id="PS51123"/>
    </source>
</evidence>
<comment type="caution">
    <text evidence="6">The sequence shown here is derived from an EMBL/GenBank/DDBJ whole genome shotgun (WGS) entry which is preliminary data.</text>
</comment>
<dbReference type="PANTHER" id="PTHR30329:SF20">
    <property type="entry name" value="EXPORTED PROTEIN"/>
    <property type="match status" value="1"/>
</dbReference>
<proteinExistence type="predicted"/>
<feature type="transmembrane region" description="Helical" evidence="4">
    <location>
        <begin position="33"/>
        <end position="50"/>
    </location>
</feature>
<organism evidence="6 7">
    <name type="scientific">Serratia aquatilis</name>
    <dbReference type="NCBI Taxonomy" id="1737515"/>
    <lineage>
        <taxon>Bacteria</taxon>
        <taxon>Pseudomonadati</taxon>
        <taxon>Pseudomonadota</taxon>
        <taxon>Gammaproteobacteria</taxon>
        <taxon>Enterobacterales</taxon>
        <taxon>Yersiniaceae</taxon>
        <taxon>Serratia</taxon>
    </lineage>
</organism>
<keyword evidence="7" id="KW-1185">Reference proteome</keyword>
<evidence type="ECO:0000256" key="4">
    <source>
        <dbReference type="SAM" id="Phobius"/>
    </source>
</evidence>
<feature type="transmembrane region" description="Helical" evidence="4">
    <location>
        <begin position="325"/>
        <end position="346"/>
    </location>
</feature>
<evidence type="ECO:0000256" key="2">
    <source>
        <dbReference type="ARBA" id="ARBA00023136"/>
    </source>
</evidence>
<evidence type="ECO:0000256" key="1">
    <source>
        <dbReference type="ARBA" id="ARBA00004442"/>
    </source>
</evidence>
<comment type="subcellular location">
    <subcellularLocation>
        <location evidence="1">Cell outer membrane</location>
    </subcellularLocation>
</comment>
<keyword evidence="2 3" id="KW-0472">Membrane</keyword>
<keyword evidence="4" id="KW-1133">Transmembrane helix</keyword>
<sequence>MPGYARSALCWLAGSLATLLVWGFLPLSTEHRVMLSCALLLMVIAGCMWVRRQSRQLQSTVEQSATWQLPATGFDGALVLVCGAGSLMFSDQDSPRQTQQGWYLNTPTPESFALAVEWIAATAPALLNQLSVAFCIAPECHQDEAQLRGEIRQWRMQFAFSRRQLSRVPAIVLCGYVNGMTVTEKAPADWFVYDGENRSQDINVYAEDGGCLTLARWGQQGDGQWRMAQMLWLDALLGWLKAVIIDELCQPQTRLPAVPLTAIAVTFTPLCGVENNLWQRIIRQRTTLVPALSPDNASTAMGLPFPDCLLPLLPVRQGLTPAQHLKLSVGGIVALFFMTALLSSFANNHRLIRSIGADLALYHRLTGSPPEPKTLAQQQLRRDEQQLARYQRQGPPLSLGLGLYQGMVLYPALQAAISDWVSPSPATPHPTLPTVEKAPQTLRLDSLSLFDTGKAMLKPASTQVLQNALLNIKAKPGWLIVIAGHTDSTGNAQTNQQLSLKRAEAVRDWLVQTGGMPPGCFAVQGLGASQPLATNQTEAGRAANRRVEISLLPQADACQAAGALSASSARDGAITSKMEK</sequence>
<dbReference type="CDD" id="cd07185">
    <property type="entry name" value="OmpA_C-like"/>
    <property type="match status" value="1"/>
</dbReference>
<dbReference type="RefSeq" id="WP_380679823.1">
    <property type="nucleotide sequence ID" value="NZ_CP173186.1"/>
</dbReference>
<dbReference type="Gene3D" id="3.30.1330.60">
    <property type="entry name" value="OmpA-like domain"/>
    <property type="match status" value="1"/>
</dbReference>
<dbReference type="PROSITE" id="PS51123">
    <property type="entry name" value="OMPA_2"/>
    <property type="match status" value="1"/>
</dbReference>
<dbReference type="SUPFAM" id="SSF103088">
    <property type="entry name" value="OmpA-like"/>
    <property type="match status" value="1"/>
</dbReference>
<evidence type="ECO:0000313" key="7">
    <source>
        <dbReference type="Proteomes" id="UP001589792"/>
    </source>
</evidence>
<dbReference type="PANTHER" id="PTHR30329">
    <property type="entry name" value="STATOR ELEMENT OF FLAGELLAR MOTOR COMPLEX"/>
    <property type="match status" value="1"/>
</dbReference>
<dbReference type="Pfam" id="PF00691">
    <property type="entry name" value="OmpA"/>
    <property type="match status" value="1"/>
</dbReference>
<dbReference type="PRINTS" id="PR01021">
    <property type="entry name" value="OMPADOMAIN"/>
</dbReference>
<protein>
    <submittedName>
        <fullName evidence="6">OmpA family protein</fullName>
    </submittedName>
</protein>
<evidence type="ECO:0000256" key="3">
    <source>
        <dbReference type="PROSITE-ProRule" id="PRU00473"/>
    </source>
</evidence>
<accession>A0ABV6EJH2</accession>